<dbReference type="InterPro" id="IPR009351">
    <property type="entry name" value="AlkZ-like"/>
</dbReference>
<dbReference type="RefSeq" id="WP_189170951.1">
    <property type="nucleotide sequence ID" value="NZ_BMQB01000006.1"/>
</dbReference>
<accession>A0A8J3B7Y4</accession>
<evidence type="ECO:0000313" key="2">
    <source>
        <dbReference type="Proteomes" id="UP000649739"/>
    </source>
</evidence>
<dbReference type="PANTHER" id="PTHR38479">
    <property type="entry name" value="LMO0824 PROTEIN"/>
    <property type="match status" value="1"/>
</dbReference>
<proteinExistence type="predicted"/>
<reference evidence="1" key="2">
    <citation type="submission" date="2020-09" db="EMBL/GenBank/DDBJ databases">
        <authorList>
            <person name="Sun Q."/>
            <person name="Ohkuma M."/>
        </authorList>
    </citation>
    <scope>NUCLEOTIDE SEQUENCE</scope>
    <source>
        <strain evidence="1">JCM 3090</strain>
    </source>
</reference>
<protein>
    <recommendedName>
        <fullName evidence="3">Winged helix DNA-binding domain-containing protein</fullName>
    </recommendedName>
</protein>
<dbReference type="Pfam" id="PF06224">
    <property type="entry name" value="AlkZ-like"/>
    <property type="match status" value="1"/>
</dbReference>
<comment type="caution">
    <text evidence="1">The sequence shown here is derived from an EMBL/GenBank/DDBJ whole genome shotgun (WGS) entry which is preliminary data.</text>
</comment>
<reference evidence="1" key="1">
    <citation type="journal article" date="2014" name="Int. J. Syst. Evol. Microbiol.">
        <title>Complete genome sequence of Corynebacterium casei LMG S-19264T (=DSM 44701T), isolated from a smear-ripened cheese.</title>
        <authorList>
            <consortium name="US DOE Joint Genome Institute (JGI-PGF)"/>
            <person name="Walter F."/>
            <person name="Albersmeier A."/>
            <person name="Kalinowski J."/>
            <person name="Ruckert C."/>
        </authorList>
    </citation>
    <scope>NUCLEOTIDE SEQUENCE</scope>
    <source>
        <strain evidence="1">JCM 3090</strain>
    </source>
</reference>
<sequence>MAERAYPRRGVLAYRWQRQQLDGSGARGVDLLDHGVQDTGPDGAAWALHIRGGGAPAPAEHLLAWTLRGAPHLYRRADAAAVTVATAPFSEADAGKRIFDANRTLRAADIPALEALATVAAAARKIVTAGTPKGRLSAALTELLPEPYLRHCRPCGATHPGEMLFRLAMLPAALELTPDTAPPVLRRIPKLRANPFGTLGDRAAPRFDVVRNYLRFHGPATPKEVAAFLDAPLRDVQRLWPDDAVPVSVRDDPRRGLAMLADDLPALADATPVRGELRLVGPYDAYLQGRDRDLLLPDGTRHKTLWAVIGRPGGVLVDGEVAGVWRPRTSGKRFALAVQWWRPASAALDRALAAAGERLAAFRGVSFTGLAES</sequence>
<organism evidence="1 2">
    <name type="scientific">Pilimelia anulata</name>
    <dbReference type="NCBI Taxonomy" id="53371"/>
    <lineage>
        <taxon>Bacteria</taxon>
        <taxon>Bacillati</taxon>
        <taxon>Actinomycetota</taxon>
        <taxon>Actinomycetes</taxon>
        <taxon>Micromonosporales</taxon>
        <taxon>Micromonosporaceae</taxon>
        <taxon>Pilimelia</taxon>
    </lineage>
</organism>
<dbReference type="PANTHER" id="PTHR38479:SF2">
    <property type="entry name" value="WINGED HELIX DNA-BINDING DOMAIN-CONTAINING PROTEIN"/>
    <property type="match status" value="1"/>
</dbReference>
<dbReference type="Proteomes" id="UP000649739">
    <property type="component" value="Unassembled WGS sequence"/>
</dbReference>
<evidence type="ECO:0000313" key="1">
    <source>
        <dbReference type="EMBL" id="GGJ99880.1"/>
    </source>
</evidence>
<dbReference type="AlphaFoldDB" id="A0A8J3B7Y4"/>
<keyword evidence="2" id="KW-1185">Reference proteome</keyword>
<gene>
    <name evidence="1" type="ORF">GCM10010123_32200</name>
</gene>
<dbReference type="EMBL" id="BMQB01000006">
    <property type="protein sequence ID" value="GGJ99880.1"/>
    <property type="molecule type" value="Genomic_DNA"/>
</dbReference>
<name>A0A8J3B7Y4_9ACTN</name>
<evidence type="ECO:0008006" key="3">
    <source>
        <dbReference type="Google" id="ProtNLM"/>
    </source>
</evidence>